<evidence type="ECO:0000313" key="2">
    <source>
        <dbReference type="Proteomes" id="UP001202328"/>
    </source>
</evidence>
<dbReference type="EMBL" id="JAJJMB010009541">
    <property type="protein sequence ID" value="KAI3913216.1"/>
    <property type="molecule type" value="Genomic_DNA"/>
</dbReference>
<organism evidence="1 2">
    <name type="scientific">Papaver atlanticum</name>
    <dbReference type="NCBI Taxonomy" id="357466"/>
    <lineage>
        <taxon>Eukaryota</taxon>
        <taxon>Viridiplantae</taxon>
        <taxon>Streptophyta</taxon>
        <taxon>Embryophyta</taxon>
        <taxon>Tracheophyta</taxon>
        <taxon>Spermatophyta</taxon>
        <taxon>Magnoliopsida</taxon>
        <taxon>Ranunculales</taxon>
        <taxon>Papaveraceae</taxon>
        <taxon>Papaveroideae</taxon>
        <taxon>Papaver</taxon>
    </lineage>
</organism>
<reference evidence="1" key="1">
    <citation type="submission" date="2022-04" db="EMBL/GenBank/DDBJ databases">
        <title>A functionally conserved STORR gene fusion in Papaver species that diverged 16.8 million years ago.</title>
        <authorList>
            <person name="Catania T."/>
        </authorList>
    </citation>
    <scope>NUCLEOTIDE SEQUENCE</scope>
    <source>
        <strain evidence="1">S-188037</strain>
    </source>
</reference>
<sequence length="158" mass="17931">MKNSDAYSGAVELYILKDRIKQVWLEETIAFDRPVTRGIPPPTGIKIQIIELAGRIFLHWGEFLVREGIKNPIIYFYDLQSRKVNEVRLGSKFTASNNHVENLICLRAWATKEGDGEKLGLIYDTSTLKIIQYMFKQMPPTLGAAVSFFSSSRGITMS</sequence>
<dbReference type="Proteomes" id="UP001202328">
    <property type="component" value="Unassembled WGS sequence"/>
</dbReference>
<dbReference type="AlphaFoldDB" id="A0AAD4SN82"/>
<proteinExistence type="predicted"/>
<protein>
    <submittedName>
        <fullName evidence="1">Uncharacterized protein</fullName>
    </submittedName>
</protein>
<name>A0AAD4SN82_9MAGN</name>
<keyword evidence="2" id="KW-1185">Reference proteome</keyword>
<gene>
    <name evidence="1" type="ORF">MKW98_007232</name>
</gene>
<accession>A0AAD4SN82</accession>
<comment type="caution">
    <text evidence="1">The sequence shown here is derived from an EMBL/GenBank/DDBJ whole genome shotgun (WGS) entry which is preliminary data.</text>
</comment>
<evidence type="ECO:0000313" key="1">
    <source>
        <dbReference type="EMBL" id="KAI3913216.1"/>
    </source>
</evidence>